<evidence type="ECO:0000256" key="10">
    <source>
        <dbReference type="SAM" id="SignalP"/>
    </source>
</evidence>
<evidence type="ECO:0000256" key="6">
    <source>
        <dbReference type="ARBA" id="ARBA00022801"/>
    </source>
</evidence>
<dbReference type="EMBL" id="QFLI01000003">
    <property type="protein sequence ID" value="PXY01721.1"/>
    <property type="molecule type" value="Genomic_DNA"/>
</dbReference>
<dbReference type="Gene3D" id="2.70.98.10">
    <property type="match status" value="1"/>
</dbReference>
<dbReference type="PRINTS" id="PR00132">
    <property type="entry name" value="GLHYDRLASE2"/>
</dbReference>
<dbReference type="GO" id="GO:0005990">
    <property type="term" value="P:lactose catabolic process"/>
    <property type="evidence" value="ECO:0007669"/>
    <property type="project" value="TreeGrafter"/>
</dbReference>
<reference evidence="12 13" key="1">
    <citation type="submission" date="2018-05" db="EMBL/GenBank/DDBJ databases">
        <title>Marinifilum breve JC075T sp. nov., a marine bacterium isolated from Yongle Blue Hole in the South China Sea.</title>
        <authorList>
            <person name="Fu T."/>
        </authorList>
    </citation>
    <scope>NUCLEOTIDE SEQUENCE [LARGE SCALE GENOMIC DNA]</scope>
    <source>
        <strain evidence="12 13">JC075</strain>
    </source>
</reference>
<dbReference type="InterPro" id="IPR050347">
    <property type="entry name" value="Bact_Beta-galactosidase"/>
</dbReference>
<evidence type="ECO:0000256" key="5">
    <source>
        <dbReference type="ARBA" id="ARBA00012756"/>
    </source>
</evidence>
<comment type="similarity">
    <text evidence="3">Belongs to the glycosyl hydrolase 2 family.</text>
</comment>
<evidence type="ECO:0000313" key="12">
    <source>
        <dbReference type="EMBL" id="PXY01721.1"/>
    </source>
</evidence>
<dbReference type="InterPro" id="IPR008979">
    <property type="entry name" value="Galactose-bd-like_sf"/>
</dbReference>
<comment type="catalytic activity">
    <reaction evidence="1">
        <text>Hydrolysis of terminal non-reducing beta-D-galactose residues in beta-D-galactosides.</text>
        <dbReference type="EC" id="3.2.1.23"/>
    </reaction>
</comment>
<dbReference type="InterPro" id="IPR006101">
    <property type="entry name" value="Glyco_hydro_2"/>
</dbReference>
<evidence type="ECO:0000256" key="1">
    <source>
        <dbReference type="ARBA" id="ARBA00001412"/>
    </source>
</evidence>
<feature type="domain" description="Beta galactosidase small chain/" evidence="11">
    <location>
        <begin position="782"/>
        <end position="1056"/>
    </location>
</feature>
<dbReference type="EC" id="3.2.1.23" evidence="5"/>
<dbReference type="InterPro" id="IPR006103">
    <property type="entry name" value="Glyco_hydro_2_cat"/>
</dbReference>
<organism evidence="12 13">
    <name type="scientific">Marinifilum breve</name>
    <dbReference type="NCBI Taxonomy" id="2184082"/>
    <lineage>
        <taxon>Bacteria</taxon>
        <taxon>Pseudomonadati</taxon>
        <taxon>Bacteroidota</taxon>
        <taxon>Bacteroidia</taxon>
        <taxon>Marinilabiliales</taxon>
        <taxon>Marinifilaceae</taxon>
    </lineage>
</organism>
<dbReference type="Pfam" id="PF00703">
    <property type="entry name" value="Glyco_hydro_2"/>
    <property type="match status" value="1"/>
</dbReference>
<dbReference type="SUPFAM" id="SSF49303">
    <property type="entry name" value="beta-Galactosidase/glucuronidase domain"/>
    <property type="match status" value="2"/>
</dbReference>
<dbReference type="FunFam" id="2.60.40.10:FF:000680">
    <property type="entry name" value="Beta-galactosidase"/>
    <property type="match status" value="1"/>
</dbReference>
<dbReference type="GO" id="GO:0009341">
    <property type="term" value="C:beta-galactosidase complex"/>
    <property type="evidence" value="ECO:0007669"/>
    <property type="project" value="InterPro"/>
</dbReference>
<dbReference type="SUPFAM" id="SSF49785">
    <property type="entry name" value="Galactose-binding domain-like"/>
    <property type="match status" value="1"/>
</dbReference>
<keyword evidence="6" id="KW-0378">Hydrolase</keyword>
<dbReference type="PANTHER" id="PTHR46323">
    <property type="entry name" value="BETA-GALACTOSIDASE"/>
    <property type="match status" value="1"/>
</dbReference>
<keyword evidence="7" id="KW-0106">Calcium</keyword>
<dbReference type="InterPro" id="IPR032312">
    <property type="entry name" value="LacZ_4"/>
</dbReference>
<evidence type="ECO:0000256" key="4">
    <source>
        <dbReference type="ARBA" id="ARBA00011245"/>
    </source>
</evidence>
<keyword evidence="10" id="KW-0732">Signal</keyword>
<feature type="signal peptide" evidence="10">
    <location>
        <begin position="1"/>
        <end position="21"/>
    </location>
</feature>
<dbReference type="OrthoDB" id="9801077at2"/>
<dbReference type="GO" id="GO:0004565">
    <property type="term" value="F:beta-galactosidase activity"/>
    <property type="evidence" value="ECO:0007669"/>
    <property type="project" value="UniProtKB-EC"/>
</dbReference>
<proteinExistence type="inferred from homology"/>
<evidence type="ECO:0000256" key="7">
    <source>
        <dbReference type="ARBA" id="ARBA00022837"/>
    </source>
</evidence>
<feature type="chain" id="PRO_5016117459" description="beta-galactosidase" evidence="10">
    <location>
        <begin position="22"/>
        <end position="1059"/>
    </location>
</feature>
<evidence type="ECO:0000313" key="13">
    <source>
        <dbReference type="Proteomes" id="UP000248079"/>
    </source>
</evidence>
<gene>
    <name evidence="12" type="ORF">DF185_09645</name>
</gene>
<dbReference type="Proteomes" id="UP000248079">
    <property type="component" value="Unassembled WGS sequence"/>
</dbReference>
<name>A0A2V3ZZK6_9BACT</name>
<dbReference type="AlphaFoldDB" id="A0A2V3ZZK6"/>
<comment type="cofactor">
    <cofactor evidence="2">
        <name>Ca(2+)</name>
        <dbReference type="ChEBI" id="CHEBI:29108"/>
    </cofactor>
</comment>
<dbReference type="Pfam" id="PF02837">
    <property type="entry name" value="Glyco_hydro_2_N"/>
    <property type="match status" value="1"/>
</dbReference>
<sequence length="1059" mass="122815">MRRKTFLGLFLLVTSTLIIQAQERQNIWNDLENPKMFDQNKEAAHASFIPFKSIDAALNKKQQLFVYYKSLNGVWKFNWVRKPADRPVNFYQTSYDDSKWKDIKVPSNWELEGYGYPIYVNHQYEFADYKAPVSDELEFTEKIYPKHPGKVPHDYNPVGSYRRTFTLPEAWDGRQIFIQFGAVKSAMYLWVNGKKVGYSQGSKTPAEWDITKYLKKGENVLAVEVYRWSDGSYLECQDFWRISGIEREVFLYSTPKVRIRDFFAKADLDSQYQNGLFSLDVDLQNHKHQLKSGNYSVEYRLLDANKKLIVTETQAAKVHKKKDLKLSFTTEVQNPKKWTAETPNLYTLLILLKDKKDKVYEVLTCKVGFRKIEIKDAVFYINGKPVLIKGVNRHEHDQYNGHVVSEENMLKEIALMKQFNINAVRNSHYPCHERFYELCDEYGLYITNEANIESHGMYYGKHSLAKNPEWKDAHLDRNIRMVERDKNHPSVIVWSMANEAGDGENFTAVYKWIKDRDPSRPIHYERAIMGENTDLYCPQYPGVKHLNSYASKKQSKPMIISEYSHAMGNSNGNLVDLWEVIYDEKNIQLQGGYIWDWIDQALVKKDEDGNEFWAYGGDYGPKGLPSDNNFVVNGIISADYTPHPAMWEVKYAYQNVRFYAEDLEKGIFSIKNFHDFIDLKDYQIQWNISANGKVVKSGQLDYFNLLAQESKLVHIPIGDIEIEAGCEYFIDFSVVLKKDQPFRPKGFEVAHDQFQLPLFKGKEIVKTEHSDLDLVDQSESIRVLGENFEITFDKQTGILTSYEMGGMELLQKGFTINFWRAPNDNDKGSNMIKRLGIWREVTNSIKLSSIESEKQDAKVLVKASFLHPKIDSEQVVEYAIDKGGEIQVATNIKLGEGELPDMPRFGMRMELPVSCDNLSYFGRGPHENYVDRNRGAFVGLYKGKVADQYFKYVRPQENGYKTDVRWFELRNQNGVGLRISSKDKLGFSAHHNPLEDFDQITHEDFRHTNDIVKKNGVFINLDLKMMGVAGDNSWGATPYDKYSVPAKNYMFTFVLKPVF</sequence>
<dbReference type="Gene3D" id="2.60.120.260">
    <property type="entry name" value="Galactose-binding domain-like"/>
    <property type="match status" value="1"/>
</dbReference>
<dbReference type="Pfam" id="PF02929">
    <property type="entry name" value="Bgal_small_N"/>
    <property type="match status" value="1"/>
</dbReference>
<evidence type="ECO:0000256" key="8">
    <source>
        <dbReference type="ARBA" id="ARBA00023295"/>
    </source>
</evidence>
<dbReference type="InterPro" id="IPR023232">
    <property type="entry name" value="Glyco_hydro_2_AS"/>
</dbReference>
<dbReference type="FunFam" id="3.20.20.80:FF:000121">
    <property type="entry name" value="Beta-galactosidase"/>
    <property type="match status" value="1"/>
</dbReference>
<evidence type="ECO:0000256" key="3">
    <source>
        <dbReference type="ARBA" id="ARBA00007401"/>
    </source>
</evidence>
<dbReference type="Gene3D" id="2.60.40.10">
    <property type="entry name" value="Immunoglobulins"/>
    <property type="match status" value="2"/>
</dbReference>
<evidence type="ECO:0000256" key="2">
    <source>
        <dbReference type="ARBA" id="ARBA00001913"/>
    </source>
</evidence>
<keyword evidence="8" id="KW-0326">Glycosidase</keyword>
<dbReference type="InterPro" id="IPR017853">
    <property type="entry name" value="GH"/>
</dbReference>
<dbReference type="Pfam" id="PF16353">
    <property type="entry name" value="LacZ_4"/>
    <property type="match status" value="1"/>
</dbReference>
<dbReference type="InterPro" id="IPR006102">
    <property type="entry name" value="Ig-like_GH2"/>
</dbReference>
<comment type="caution">
    <text evidence="12">The sequence shown here is derived from an EMBL/GenBank/DDBJ whole genome shotgun (WGS) entry which is preliminary data.</text>
</comment>
<dbReference type="InterPro" id="IPR006104">
    <property type="entry name" value="Glyco_hydro_2_N"/>
</dbReference>
<dbReference type="InterPro" id="IPR004199">
    <property type="entry name" value="B-gal_small/dom_5"/>
</dbReference>
<dbReference type="InterPro" id="IPR014718">
    <property type="entry name" value="GH-type_carb-bd"/>
</dbReference>
<evidence type="ECO:0000259" key="11">
    <source>
        <dbReference type="SMART" id="SM01038"/>
    </source>
</evidence>
<accession>A0A2V3ZZK6</accession>
<dbReference type="RefSeq" id="WP_110360530.1">
    <property type="nucleotide sequence ID" value="NZ_QFLI01000003.1"/>
</dbReference>
<keyword evidence="13" id="KW-1185">Reference proteome</keyword>
<dbReference type="InterPro" id="IPR011013">
    <property type="entry name" value="Gal_mutarotase_sf_dom"/>
</dbReference>
<comment type="subunit">
    <text evidence="4">Monomer.</text>
</comment>
<evidence type="ECO:0000256" key="9">
    <source>
        <dbReference type="ARBA" id="ARBA00032230"/>
    </source>
</evidence>
<dbReference type="SUPFAM" id="SSF51445">
    <property type="entry name" value="(Trans)glycosidases"/>
    <property type="match status" value="1"/>
</dbReference>
<dbReference type="Pfam" id="PF02836">
    <property type="entry name" value="Glyco_hydro_2_C"/>
    <property type="match status" value="1"/>
</dbReference>
<protein>
    <recommendedName>
        <fullName evidence="5">beta-galactosidase</fullName>
        <ecNumber evidence="5">3.2.1.23</ecNumber>
    </recommendedName>
    <alternativeName>
        <fullName evidence="9">Lactase</fullName>
    </alternativeName>
</protein>
<dbReference type="PROSITE" id="PS00608">
    <property type="entry name" value="GLYCOSYL_HYDROL_F2_2"/>
    <property type="match status" value="1"/>
</dbReference>
<dbReference type="GO" id="GO:0030246">
    <property type="term" value="F:carbohydrate binding"/>
    <property type="evidence" value="ECO:0007669"/>
    <property type="project" value="InterPro"/>
</dbReference>
<dbReference type="InterPro" id="IPR036156">
    <property type="entry name" value="Beta-gal/glucu_dom_sf"/>
</dbReference>
<dbReference type="PANTHER" id="PTHR46323:SF2">
    <property type="entry name" value="BETA-GALACTOSIDASE"/>
    <property type="match status" value="1"/>
</dbReference>
<dbReference type="Gene3D" id="3.20.20.80">
    <property type="entry name" value="Glycosidases"/>
    <property type="match status" value="1"/>
</dbReference>
<dbReference type="InterPro" id="IPR013783">
    <property type="entry name" value="Ig-like_fold"/>
</dbReference>
<dbReference type="SMART" id="SM01038">
    <property type="entry name" value="Bgal_small_N"/>
    <property type="match status" value="1"/>
</dbReference>
<dbReference type="SUPFAM" id="SSF74650">
    <property type="entry name" value="Galactose mutarotase-like"/>
    <property type="match status" value="1"/>
</dbReference>